<dbReference type="Proteomes" id="UP000600214">
    <property type="component" value="Unassembled WGS sequence"/>
</dbReference>
<evidence type="ECO:0000313" key="1">
    <source>
        <dbReference type="EMBL" id="GGH56001.1"/>
    </source>
</evidence>
<comment type="caution">
    <text evidence="1">The sequence shown here is derived from an EMBL/GenBank/DDBJ whole genome shotgun (WGS) entry which is preliminary data.</text>
</comment>
<accession>A0ABQ1ZB18</accession>
<keyword evidence="2" id="KW-1185">Reference proteome</keyword>
<name>A0ABQ1ZB18_9BACT</name>
<protein>
    <submittedName>
        <fullName evidence="1">Uncharacterized protein</fullName>
    </submittedName>
</protein>
<proteinExistence type="predicted"/>
<sequence>MVISCKDKDKNETPEPTAKNKILVNYPWRMSSVTDLSGKTIPDNQLGTDTKYILKMDIQFQQNATVKALDQISSQVINGGTWSLINEEKALDIKIIGFSGEFGLEELTNSRMKLKSKMPVGGVEQEAIMVFQPVIK</sequence>
<organism evidence="1 2">
    <name type="scientific">Dyadobacter endophyticus</name>
    <dbReference type="NCBI Taxonomy" id="1749036"/>
    <lineage>
        <taxon>Bacteria</taxon>
        <taxon>Pseudomonadati</taxon>
        <taxon>Bacteroidota</taxon>
        <taxon>Cytophagia</taxon>
        <taxon>Cytophagales</taxon>
        <taxon>Spirosomataceae</taxon>
        <taxon>Dyadobacter</taxon>
    </lineage>
</organism>
<dbReference type="EMBL" id="BMIA01000010">
    <property type="protein sequence ID" value="GGH56001.1"/>
    <property type="molecule type" value="Genomic_DNA"/>
</dbReference>
<evidence type="ECO:0000313" key="2">
    <source>
        <dbReference type="Proteomes" id="UP000600214"/>
    </source>
</evidence>
<gene>
    <name evidence="1" type="ORF">GCM10007423_64140</name>
</gene>
<reference evidence="2" key="1">
    <citation type="journal article" date="2019" name="Int. J. Syst. Evol. Microbiol.">
        <title>The Global Catalogue of Microorganisms (GCM) 10K type strain sequencing project: providing services to taxonomists for standard genome sequencing and annotation.</title>
        <authorList>
            <consortium name="The Broad Institute Genomics Platform"/>
            <consortium name="The Broad Institute Genome Sequencing Center for Infectious Disease"/>
            <person name="Wu L."/>
            <person name="Ma J."/>
        </authorList>
    </citation>
    <scope>NUCLEOTIDE SEQUENCE [LARGE SCALE GENOMIC DNA]</scope>
    <source>
        <strain evidence="2">CGMCC 1.15288</strain>
    </source>
</reference>